<evidence type="ECO:0000256" key="1">
    <source>
        <dbReference type="SAM" id="MobiDB-lite"/>
    </source>
</evidence>
<gene>
    <name evidence="2" type="ORF">AFUS01_LOCUS27563</name>
</gene>
<name>A0A8J2PD11_9HEXA</name>
<evidence type="ECO:0000313" key="3">
    <source>
        <dbReference type="Proteomes" id="UP000708208"/>
    </source>
</evidence>
<sequence>MEGVVAKDHGFVIKNVAEATMIDYLDSIKEIVGAENIINIGKVASNYGVWVKNDEVSKKLKILEVVTVKEQSVSIWPYAQPIKKVKLIGVPPFLNNNLIIQELNQYGKVKSDIDTEPLYGALDEYTKHIGSFTRSLLMSFSKDIQLPESIIVRNDDTNHEIRTQVGWRKCFYCGSFTHVGANCTTKKVTSYAIVVKKQGASLELDNNKSQAADSNASSSGIAENSAASSATHAFERGQLQKIIDELDAISPLDKSHET</sequence>
<organism evidence="2 3">
    <name type="scientific">Allacma fusca</name>
    <dbReference type="NCBI Taxonomy" id="39272"/>
    <lineage>
        <taxon>Eukaryota</taxon>
        <taxon>Metazoa</taxon>
        <taxon>Ecdysozoa</taxon>
        <taxon>Arthropoda</taxon>
        <taxon>Hexapoda</taxon>
        <taxon>Collembola</taxon>
        <taxon>Symphypleona</taxon>
        <taxon>Sminthuridae</taxon>
        <taxon>Allacma</taxon>
    </lineage>
</organism>
<reference evidence="2" key="1">
    <citation type="submission" date="2021-06" db="EMBL/GenBank/DDBJ databases">
        <authorList>
            <person name="Hodson N. C."/>
            <person name="Mongue J. A."/>
            <person name="Jaron S. K."/>
        </authorList>
    </citation>
    <scope>NUCLEOTIDE SEQUENCE</scope>
</reference>
<protein>
    <recommendedName>
        <fullName evidence="4">CCHC-type domain-containing protein</fullName>
    </recommendedName>
</protein>
<proteinExistence type="predicted"/>
<evidence type="ECO:0008006" key="4">
    <source>
        <dbReference type="Google" id="ProtNLM"/>
    </source>
</evidence>
<evidence type="ECO:0000313" key="2">
    <source>
        <dbReference type="EMBL" id="CAG7816973.1"/>
    </source>
</evidence>
<keyword evidence="3" id="KW-1185">Reference proteome</keyword>
<feature type="compositionally biased region" description="Polar residues" evidence="1">
    <location>
        <begin position="207"/>
        <end position="229"/>
    </location>
</feature>
<comment type="caution">
    <text evidence="2">The sequence shown here is derived from an EMBL/GenBank/DDBJ whole genome shotgun (WGS) entry which is preliminary data.</text>
</comment>
<feature type="region of interest" description="Disordered" evidence="1">
    <location>
        <begin position="205"/>
        <end position="229"/>
    </location>
</feature>
<dbReference type="OrthoDB" id="6780450at2759"/>
<dbReference type="Proteomes" id="UP000708208">
    <property type="component" value="Unassembled WGS sequence"/>
</dbReference>
<dbReference type="EMBL" id="CAJVCH010383564">
    <property type="protein sequence ID" value="CAG7816973.1"/>
    <property type="molecule type" value="Genomic_DNA"/>
</dbReference>
<dbReference type="AlphaFoldDB" id="A0A8J2PD11"/>
<accession>A0A8J2PD11</accession>